<accession>A0A2J8WPI5</accession>
<organism evidence="1">
    <name type="scientific">Pongo abelii</name>
    <name type="common">Sumatran orangutan</name>
    <name type="synonym">Pongo pygmaeus abelii</name>
    <dbReference type="NCBI Taxonomy" id="9601"/>
    <lineage>
        <taxon>Eukaryota</taxon>
        <taxon>Metazoa</taxon>
        <taxon>Chordata</taxon>
        <taxon>Craniata</taxon>
        <taxon>Vertebrata</taxon>
        <taxon>Euteleostomi</taxon>
        <taxon>Mammalia</taxon>
        <taxon>Eutheria</taxon>
        <taxon>Euarchontoglires</taxon>
        <taxon>Primates</taxon>
        <taxon>Haplorrhini</taxon>
        <taxon>Catarrhini</taxon>
        <taxon>Hominidae</taxon>
        <taxon>Pongo</taxon>
    </lineage>
</organism>
<comment type="caution">
    <text evidence="1">The sequence shown here is derived from an EMBL/GenBank/DDBJ whole genome shotgun (WGS) entry which is preliminary data.</text>
</comment>
<sequence length="40" mass="4742">LRIEAKERVKSVFHAREFGKIINFKTPEDARVNIINLLFK</sequence>
<evidence type="ECO:0000313" key="1">
    <source>
        <dbReference type="EMBL" id="PNJ71685.1"/>
    </source>
</evidence>
<protein>
    <submittedName>
        <fullName evidence="1">VPS13A isoform 5</fullName>
    </submittedName>
</protein>
<name>A0A2J8WPI5_PONAB</name>
<dbReference type="AlphaFoldDB" id="A0A2J8WPI5"/>
<gene>
    <name evidence="1" type="ORF">CR201_G0009161</name>
</gene>
<proteinExistence type="predicted"/>
<feature type="non-terminal residue" evidence="1">
    <location>
        <position position="1"/>
    </location>
</feature>
<reference evidence="1" key="1">
    <citation type="submission" date="2017-12" db="EMBL/GenBank/DDBJ databases">
        <title>High-resolution comparative analysis of great ape genomes.</title>
        <authorList>
            <person name="Pollen A."/>
            <person name="Hastie A."/>
            <person name="Hormozdiari F."/>
            <person name="Dougherty M."/>
            <person name="Liu R."/>
            <person name="Chaisson M."/>
            <person name="Hoppe E."/>
            <person name="Hill C."/>
            <person name="Pang A."/>
            <person name="Hillier L."/>
            <person name="Baker C."/>
            <person name="Armstrong J."/>
            <person name="Shendure J."/>
            <person name="Paten B."/>
            <person name="Wilson R."/>
            <person name="Chao H."/>
            <person name="Schneider V."/>
            <person name="Ventura M."/>
            <person name="Kronenberg Z."/>
            <person name="Murali S."/>
            <person name="Gordon D."/>
            <person name="Cantsilieris S."/>
            <person name="Munson K."/>
            <person name="Nelson B."/>
            <person name="Raja A."/>
            <person name="Underwood J."/>
            <person name="Diekhans M."/>
            <person name="Fiddes I."/>
            <person name="Haussler D."/>
            <person name="Eichler E."/>
        </authorList>
    </citation>
    <scope>NUCLEOTIDE SEQUENCE [LARGE SCALE GENOMIC DNA]</scope>
    <source>
        <strain evidence="1">Susie</strain>
    </source>
</reference>
<dbReference type="EMBL" id="NDHI03003383">
    <property type="protein sequence ID" value="PNJ71685.1"/>
    <property type="molecule type" value="Genomic_DNA"/>
</dbReference>